<accession>A0A0D2NNB0</accession>
<name>A0A0D2NNB0_HYPSF</name>
<reference evidence="3" key="1">
    <citation type="submission" date="2014-04" db="EMBL/GenBank/DDBJ databases">
        <title>Evolutionary Origins and Diversification of the Mycorrhizal Mutualists.</title>
        <authorList>
            <consortium name="DOE Joint Genome Institute"/>
            <consortium name="Mycorrhizal Genomics Consortium"/>
            <person name="Kohler A."/>
            <person name="Kuo A."/>
            <person name="Nagy L.G."/>
            <person name="Floudas D."/>
            <person name="Copeland A."/>
            <person name="Barry K.W."/>
            <person name="Cichocki N."/>
            <person name="Veneault-Fourrey C."/>
            <person name="LaButti K."/>
            <person name="Lindquist E.A."/>
            <person name="Lipzen A."/>
            <person name="Lundell T."/>
            <person name="Morin E."/>
            <person name="Murat C."/>
            <person name="Riley R."/>
            <person name="Ohm R."/>
            <person name="Sun H."/>
            <person name="Tunlid A."/>
            <person name="Henrissat B."/>
            <person name="Grigoriev I.V."/>
            <person name="Hibbett D.S."/>
            <person name="Martin F."/>
        </authorList>
    </citation>
    <scope>NUCLEOTIDE SEQUENCE [LARGE SCALE GENOMIC DNA]</scope>
    <source>
        <strain evidence="3">FD-334 SS-4</strain>
    </source>
</reference>
<evidence type="ECO:0000313" key="3">
    <source>
        <dbReference type="Proteomes" id="UP000054270"/>
    </source>
</evidence>
<feature type="region of interest" description="Disordered" evidence="1">
    <location>
        <begin position="51"/>
        <end position="70"/>
    </location>
</feature>
<proteinExistence type="predicted"/>
<protein>
    <submittedName>
        <fullName evidence="2">Uncharacterized protein</fullName>
    </submittedName>
</protein>
<keyword evidence="3" id="KW-1185">Reference proteome</keyword>
<organism evidence="2 3">
    <name type="scientific">Hypholoma sublateritium (strain FD-334 SS-4)</name>
    <dbReference type="NCBI Taxonomy" id="945553"/>
    <lineage>
        <taxon>Eukaryota</taxon>
        <taxon>Fungi</taxon>
        <taxon>Dikarya</taxon>
        <taxon>Basidiomycota</taxon>
        <taxon>Agaricomycotina</taxon>
        <taxon>Agaricomycetes</taxon>
        <taxon>Agaricomycetidae</taxon>
        <taxon>Agaricales</taxon>
        <taxon>Agaricineae</taxon>
        <taxon>Strophariaceae</taxon>
        <taxon>Hypholoma</taxon>
    </lineage>
</organism>
<gene>
    <name evidence="2" type="ORF">HYPSUDRAFT_43215</name>
</gene>
<dbReference type="Proteomes" id="UP000054270">
    <property type="component" value="Unassembled WGS sequence"/>
</dbReference>
<evidence type="ECO:0000256" key="1">
    <source>
        <dbReference type="SAM" id="MobiDB-lite"/>
    </source>
</evidence>
<dbReference type="EMBL" id="KN817568">
    <property type="protein sequence ID" value="KJA20319.1"/>
    <property type="molecule type" value="Genomic_DNA"/>
</dbReference>
<evidence type="ECO:0000313" key="2">
    <source>
        <dbReference type="EMBL" id="KJA20319.1"/>
    </source>
</evidence>
<sequence>MDFGDGGEVYRRLLNLVVRHMDERHPDDMYLLHEKHDITGILDKIAEEKAEAREKTEPPGIEETPRGKGSFLERSKARLARVFKK</sequence>
<dbReference type="AlphaFoldDB" id="A0A0D2NNB0"/>